<evidence type="ECO:0000256" key="4">
    <source>
        <dbReference type="ARBA" id="ARBA00022692"/>
    </source>
</evidence>
<dbReference type="PANTHER" id="PTHR11153">
    <property type="entry name" value="SIDEROFLEXIN"/>
    <property type="match status" value="1"/>
</dbReference>
<evidence type="ECO:0000256" key="2">
    <source>
        <dbReference type="ARBA" id="ARBA00005974"/>
    </source>
</evidence>
<evidence type="ECO:0000256" key="6">
    <source>
        <dbReference type="ARBA" id="ARBA00022989"/>
    </source>
</evidence>
<organism evidence="9">
    <name type="scientific">Octopus bimaculoides</name>
    <name type="common">California two-spotted octopus</name>
    <dbReference type="NCBI Taxonomy" id="37653"/>
    <lineage>
        <taxon>Eukaryota</taxon>
        <taxon>Metazoa</taxon>
        <taxon>Spiralia</taxon>
        <taxon>Lophotrochozoa</taxon>
        <taxon>Mollusca</taxon>
        <taxon>Cephalopoda</taxon>
        <taxon>Coleoidea</taxon>
        <taxon>Octopodiformes</taxon>
        <taxon>Octopoda</taxon>
        <taxon>Incirrata</taxon>
        <taxon>Octopodidae</taxon>
        <taxon>Octopus</taxon>
    </lineage>
</organism>
<keyword evidence="7" id="KW-0496">Mitochondrion</keyword>
<proteinExistence type="inferred from homology"/>
<dbReference type="Pfam" id="PF03820">
    <property type="entry name" value="SFXNs"/>
    <property type="match status" value="1"/>
</dbReference>
<evidence type="ECO:0000256" key="7">
    <source>
        <dbReference type="ARBA" id="ARBA00023128"/>
    </source>
</evidence>
<dbReference type="InterPro" id="IPR004686">
    <property type="entry name" value="Mtc"/>
</dbReference>
<dbReference type="GO" id="GO:0140300">
    <property type="term" value="P:serine import into mitochondrion"/>
    <property type="evidence" value="ECO:0007669"/>
    <property type="project" value="TreeGrafter"/>
</dbReference>
<keyword evidence="4" id="KW-0812">Transmembrane</keyword>
<reference evidence="9" key="1">
    <citation type="submission" date="2015-07" db="EMBL/GenBank/DDBJ databases">
        <title>MeaNS - Measles Nucleotide Surveillance Program.</title>
        <authorList>
            <person name="Tran T."/>
            <person name="Druce J."/>
        </authorList>
    </citation>
    <scope>NUCLEOTIDE SEQUENCE</scope>
    <source>
        <strain evidence="9">UCB-OBI-ISO-001</strain>
        <tissue evidence="9">Gonad</tissue>
    </source>
</reference>
<dbReference type="EMBL" id="KQ427837">
    <property type="protein sequence ID" value="KOF66655.1"/>
    <property type="molecule type" value="Genomic_DNA"/>
</dbReference>
<dbReference type="GO" id="GO:0005743">
    <property type="term" value="C:mitochondrial inner membrane"/>
    <property type="evidence" value="ECO:0007669"/>
    <property type="project" value="TreeGrafter"/>
</dbReference>
<dbReference type="PANTHER" id="PTHR11153:SF8">
    <property type="entry name" value="SIDEROFLEXIN-1"/>
    <property type="match status" value="1"/>
</dbReference>
<keyword evidence="6" id="KW-1133">Transmembrane helix</keyword>
<dbReference type="AlphaFoldDB" id="A0A0L8FQK2"/>
<sequence>MAEQSLAGSSRIDLDEPRYDQNTFKGRAKHFFITTNPLNLFTSSSQLASAKTIVEGYR</sequence>
<gene>
    <name evidence="9" type="ORF">OCBIM_22011661mg</name>
</gene>
<evidence type="ECO:0000256" key="3">
    <source>
        <dbReference type="ARBA" id="ARBA00022448"/>
    </source>
</evidence>
<dbReference type="GO" id="GO:0015075">
    <property type="term" value="F:monoatomic ion transmembrane transporter activity"/>
    <property type="evidence" value="ECO:0007669"/>
    <property type="project" value="InterPro"/>
</dbReference>
<comment type="similarity">
    <text evidence="2">Belongs to the sideroflexin family.</text>
</comment>
<comment type="subcellular location">
    <subcellularLocation>
        <location evidence="1">Mitochondrion membrane</location>
        <topology evidence="1">Multi-pass membrane protein</topology>
    </subcellularLocation>
</comment>
<protein>
    <submittedName>
        <fullName evidence="9">Uncharacterized protein</fullName>
    </submittedName>
</protein>
<evidence type="ECO:0000256" key="8">
    <source>
        <dbReference type="ARBA" id="ARBA00023136"/>
    </source>
</evidence>
<evidence type="ECO:0000313" key="9">
    <source>
        <dbReference type="EMBL" id="KOF66655.1"/>
    </source>
</evidence>
<name>A0A0L8FQK2_OCTBM</name>
<keyword evidence="5" id="KW-0029">Amino-acid transport</keyword>
<evidence type="ECO:0000256" key="5">
    <source>
        <dbReference type="ARBA" id="ARBA00022970"/>
    </source>
</evidence>
<keyword evidence="3" id="KW-0813">Transport</keyword>
<keyword evidence="8" id="KW-0472">Membrane</keyword>
<evidence type="ECO:0000256" key="1">
    <source>
        <dbReference type="ARBA" id="ARBA00004225"/>
    </source>
</evidence>
<accession>A0A0L8FQK2</accession>